<dbReference type="InterPro" id="IPR039535">
    <property type="entry name" value="ASST-like"/>
</dbReference>
<keyword evidence="2" id="KW-1185">Reference proteome</keyword>
<name>A0A916T9T6_9ACTN</name>
<dbReference type="InterPro" id="IPR011047">
    <property type="entry name" value="Quinoprotein_ADH-like_sf"/>
</dbReference>
<dbReference type="RefSeq" id="WP_188587039.1">
    <property type="nucleotide sequence ID" value="NZ_BMGC01000019.1"/>
</dbReference>
<sequence length="412" mass="43512">MSTRTRRENGRRRHRPALARTLGTAAVSFGAVAGVVVGVGTVSAAPTLPTFSLARKFTVNVNAPGDIFYTSGANVAVPLPIPGLGQGSDQGLLIVDKTGKVLWHRPAPVGAGFANFRTQMYQGKKVLTWWQGSGVDGHGTGVDYIADQNYHVITTLTAGDGLQSDAHEFRLTPGGEALITAYRQINADLSSVGGPVNGSMMDSVASVVDVATGRVLMQWSAKAHVPLTDSSMKPRGGLNSIGGQATYDPYHINSISLDPDGDLLISMRNVNALYDVNIHTGAVKWILGGKHSTFTVGPGASILGQHDAEFADATTVRVFDNNVDGSIPQGTSAIKWIRLDPATHSASLVRAQEHPNRLVTFATGNAQALSDGYTFGSWGTAGHISEFSPTGQLVYDASIPSGTYRAYLDTWP</sequence>
<reference evidence="1" key="2">
    <citation type="submission" date="2020-09" db="EMBL/GenBank/DDBJ databases">
        <authorList>
            <person name="Sun Q."/>
            <person name="Zhou Y."/>
        </authorList>
    </citation>
    <scope>NUCLEOTIDE SEQUENCE</scope>
    <source>
        <strain evidence="1">CGMCC 1.12827</strain>
    </source>
</reference>
<evidence type="ECO:0008006" key="3">
    <source>
        <dbReference type="Google" id="ProtNLM"/>
    </source>
</evidence>
<organism evidence="1 2">
    <name type="scientific">Gordonia jinhuaensis</name>
    <dbReference type="NCBI Taxonomy" id="1517702"/>
    <lineage>
        <taxon>Bacteria</taxon>
        <taxon>Bacillati</taxon>
        <taxon>Actinomycetota</taxon>
        <taxon>Actinomycetes</taxon>
        <taxon>Mycobacteriales</taxon>
        <taxon>Gordoniaceae</taxon>
        <taxon>Gordonia</taxon>
    </lineage>
</organism>
<dbReference type="EMBL" id="BMGC01000019">
    <property type="protein sequence ID" value="GGB37160.1"/>
    <property type="molecule type" value="Genomic_DNA"/>
</dbReference>
<dbReference type="PANTHER" id="PTHR35340:SF5">
    <property type="entry name" value="ASST-DOMAIN-CONTAINING PROTEIN"/>
    <property type="match status" value="1"/>
</dbReference>
<dbReference type="AlphaFoldDB" id="A0A916T9T6"/>
<dbReference type="Pfam" id="PF14269">
    <property type="entry name" value="Arylsulfotran_2"/>
    <property type="match status" value="1"/>
</dbReference>
<dbReference type="SUPFAM" id="SSF50998">
    <property type="entry name" value="Quinoprotein alcohol dehydrogenase-like"/>
    <property type="match status" value="1"/>
</dbReference>
<gene>
    <name evidence="1" type="ORF">GCM10011489_26270</name>
</gene>
<evidence type="ECO:0000313" key="2">
    <source>
        <dbReference type="Proteomes" id="UP000621454"/>
    </source>
</evidence>
<protein>
    <recommendedName>
        <fullName evidence="3">Arylsulfotransferase (ASST)</fullName>
    </recommendedName>
</protein>
<evidence type="ECO:0000313" key="1">
    <source>
        <dbReference type="EMBL" id="GGB37160.1"/>
    </source>
</evidence>
<dbReference type="Proteomes" id="UP000621454">
    <property type="component" value="Unassembled WGS sequence"/>
</dbReference>
<reference evidence="1" key="1">
    <citation type="journal article" date="2014" name="Int. J. Syst. Evol. Microbiol.">
        <title>Complete genome sequence of Corynebacterium casei LMG S-19264T (=DSM 44701T), isolated from a smear-ripened cheese.</title>
        <authorList>
            <consortium name="US DOE Joint Genome Institute (JGI-PGF)"/>
            <person name="Walter F."/>
            <person name="Albersmeier A."/>
            <person name="Kalinowski J."/>
            <person name="Ruckert C."/>
        </authorList>
    </citation>
    <scope>NUCLEOTIDE SEQUENCE</scope>
    <source>
        <strain evidence="1">CGMCC 1.12827</strain>
    </source>
</reference>
<dbReference type="PANTHER" id="PTHR35340">
    <property type="entry name" value="PQQ ENZYME REPEAT PROTEIN-RELATED"/>
    <property type="match status" value="1"/>
</dbReference>
<proteinExistence type="predicted"/>
<accession>A0A916T9T6</accession>
<comment type="caution">
    <text evidence="1">The sequence shown here is derived from an EMBL/GenBank/DDBJ whole genome shotgun (WGS) entry which is preliminary data.</text>
</comment>
<dbReference type="InterPro" id="IPR053143">
    <property type="entry name" value="Arylsulfate_ST"/>
</dbReference>